<accession>A0A8I0N001</accession>
<comment type="cofactor">
    <cofactor evidence="1">
        <name>FMN</name>
        <dbReference type="ChEBI" id="CHEBI:58210"/>
    </cofactor>
</comment>
<dbReference type="FunFam" id="3.20.20.70:FF:000154">
    <property type="entry name" value="Probable nitronate monooxygenase"/>
    <property type="match status" value="1"/>
</dbReference>
<keyword evidence="5" id="KW-0288">FMN</keyword>
<name>A0A8I0N001_9GAMM</name>
<comment type="similarity">
    <text evidence="2">Belongs to the nitronate monooxygenase family. NMO class I subfamily.</text>
</comment>
<evidence type="ECO:0000313" key="12">
    <source>
        <dbReference type="EMBL" id="MBE0349011.1"/>
    </source>
</evidence>
<evidence type="ECO:0000256" key="11">
    <source>
        <dbReference type="ARBA" id="ARBA00067136"/>
    </source>
</evidence>
<comment type="caution">
    <text evidence="12">The sequence shown here is derived from an EMBL/GenBank/DDBJ whole genome shotgun (WGS) entry which is preliminary data.</text>
</comment>
<organism evidence="12 13">
    <name type="scientific">Pseudoalteromonas peptidolytica F12-50-A1</name>
    <dbReference type="NCBI Taxonomy" id="1315280"/>
    <lineage>
        <taxon>Bacteria</taxon>
        <taxon>Pseudomonadati</taxon>
        <taxon>Pseudomonadota</taxon>
        <taxon>Gammaproteobacteria</taxon>
        <taxon>Alteromonadales</taxon>
        <taxon>Pseudoalteromonadaceae</taxon>
        <taxon>Pseudoalteromonas</taxon>
    </lineage>
</organism>
<evidence type="ECO:0000256" key="4">
    <source>
        <dbReference type="ARBA" id="ARBA00022630"/>
    </source>
</evidence>
<comment type="catalytic activity">
    <reaction evidence="10">
        <text>3 propionate 3-nitronate + 3 O2 + H2O = 3 3-oxopropanoate + 2 nitrate + nitrite + H2O2 + 3 H(+)</text>
        <dbReference type="Rhea" id="RHEA:57332"/>
        <dbReference type="ChEBI" id="CHEBI:15377"/>
        <dbReference type="ChEBI" id="CHEBI:15378"/>
        <dbReference type="ChEBI" id="CHEBI:15379"/>
        <dbReference type="ChEBI" id="CHEBI:16240"/>
        <dbReference type="ChEBI" id="CHEBI:16301"/>
        <dbReference type="ChEBI" id="CHEBI:17632"/>
        <dbReference type="ChEBI" id="CHEBI:33190"/>
        <dbReference type="ChEBI" id="CHEBI:136067"/>
    </reaction>
</comment>
<keyword evidence="13" id="KW-1185">Reference proteome</keyword>
<evidence type="ECO:0000256" key="3">
    <source>
        <dbReference type="ARBA" id="ARBA00022575"/>
    </source>
</evidence>
<dbReference type="GO" id="GO:0018580">
    <property type="term" value="F:nitronate monooxygenase activity"/>
    <property type="evidence" value="ECO:0007669"/>
    <property type="project" value="InterPro"/>
</dbReference>
<dbReference type="GO" id="GO:0009636">
    <property type="term" value="P:response to toxic substance"/>
    <property type="evidence" value="ECO:0007669"/>
    <property type="project" value="UniProtKB-KW"/>
</dbReference>
<dbReference type="InterPro" id="IPR013785">
    <property type="entry name" value="Aldolase_TIM"/>
</dbReference>
<evidence type="ECO:0000313" key="13">
    <source>
        <dbReference type="Proteomes" id="UP000660708"/>
    </source>
</evidence>
<evidence type="ECO:0000256" key="7">
    <source>
        <dbReference type="ARBA" id="ARBA00023002"/>
    </source>
</evidence>
<keyword evidence="3" id="KW-0216">Detoxification</keyword>
<evidence type="ECO:0000256" key="8">
    <source>
        <dbReference type="ARBA" id="ARBA00023033"/>
    </source>
</evidence>
<dbReference type="InterPro" id="IPR004136">
    <property type="entry name" value="NMO"/>
</dbReference>
<proteinExistence type="inferred from homology"/>
<evidence type="ECO:0000256" key="9">
    <source>
        <dbReference type="ARBA" id="ARBA00031155"/>
    </source>
</evidence>
<dbReference type="AlphaFoldDB" id="A0A8I0N001"/>
<dbReference type="PANTHER" id="PTHR42747:SF3">
    <property type="entry name" value="NITRONATE MONOOXYGENASE-RELATED"/>
    <property type="match status" value="1"/>
</dbReference>
<dbReference type="PANTHER" id="PTHR42747">
    <property type="entry name" value="NITRONATE MONOOXYGENASE-RELATED"/>
    <property type="match status" value="1"/>
</dbReference>
<dbReference type="CDD" id="cd04730">
    <property type="entry name" value="NPD_like"/>
    <property type="match status" value="1"/>
</dbReference>
<dbReference type="RefSeq" id="WP_147391256.1">
    <property type="nucleotide sequence ID" value="NZ_AQHF01000034.1"/>
</dbReference>
<evidence type="ECO:0000256" key="10">
    <source>
        <dbReference type="ARBA" id="ARBA00049401"/>
    </source>
</evidence>
<sequence>MQLSTLLNISIPMIQAPMAGVQNWRLAAAASKAGILGSIPCGMLNAEQVVCEIKNFRAQTSKPYNLNFFCHDMPKLDTQQQSKWLQKLAPYYAEFGLTPDNEVGVLRRPFDEEMAEAIAPYRPPVISFHFGLPKSELVAKVKSWGATILSSATTVEEGIWLAKNGADIVIAQGIEAGGHRATFTEAKLDEQLQTKQLVAQLVEKLPIPVIAAGGIASHQDVLMMQKLGACGTQVGTSFLLCDEADTTQVHRHALKSLAEPSAVTNVFSGRPARGIENRLMLALDFIYEQTPSFPYASAALTPLRVAAEKQGKGDFSPLWSGSNRRGCQEVSIEAMVAILNGK</sequence>
<dbReference type="GO" id="GO:0000166">
    <property type="term" value="F:nucleotide binding"/>
    <property type="evidence" value="ECO:0007669"/>
    <property type="project" value="UniProtKB-KW"/>
</dbReference>
<reference evidence="12 13" key="1">
    <citation type="submission" date="2015-06" db="EMBL/GenBank/DDBJ databases">
        <title>Genome sequence of Pseudoalteromonas peptidolytica.</title>
        <authorList>
            <person name="Xie B.-B."/>
            <person name="Rong J.-C."/>
            <person name="Qin Q.-L."/>
            <person name="Zhang Y.-Z."/>
        </authorList>
    </citation>
    <scope>NUCLEOTIDE SEQUENCE [LARGE SCALE GENOMIC DNA]</scope>
    <source>
        <strain evidence="12 13">F12-50-A1</strain>
    </source>
</reference>
<evidence type="ECO:0000256" key="6">
    <source>
        <dbReference type="ARBA" id="ARBA00022741"/>
    </source>
</evidence>
<evidence type="ECO:0000256" key="1">
    <source>
        <dbReference type="ARBA" id="ARBA00001917"/>
    </source>
</evidence>
<keyword evidence="6" id="KW-0547">Nucleotide-binding</keyword>
<keyword evidence="4" id="KW-0285">Flavoprotein</keyword>
<evidence type="ECO:0000256" key="2">
    <source>
        <dbReference type="ARBA" id="ARBA00009881"/>
    </source>
</evidence>
<evidence type="ECO:0000256" key="5">
    <source>
        <dbReference type="ARBA" id="ARBA00022643"/>
    </source>
</evidence>
<dbReference type="Pfam" id="PF03060">
    <property type="entry name" value="NMO"/>
    <property type="match status" value="1"/>
</dbReference>
<protein>
    <recommendedName>
        <fullName evidence="11">Nitronate monooxygenase</fullName>
    </recommendedName>
    <alternativeName>
        <fullName evidence="9">Propionate 3-nitronate monooxygenase</fullName>
    </alternativeName>
</protein>
<dbReference type="SUPFAM" id="SSF51412">
    <property type="entry name" value="Inosine monophosphate dehydrogenase (IMPDH)"/>
    <property type="match status" value="1"/>
</dbReference>
<gene>
    <name evidence="12" type="primary">npd</name>
    <name evidence="12" type="ORF">PPEP_b0893</name>
</gene>
<dbReference type="Proteomes" id="UP000660708">
    <property type="component" value="Unassembled WGS sequence"/>
</dbReference>
<dbReference type="EMBL" id="AQHF01000034">
    <property type="protein sequence ID" value="MBE0349011.1"/>
    <property type="molecule type" value="Genomic_DNA"/>
</dbReference>
<dbReference type="Gene3D" id="3.20.20.70">
    <property type="entry name" value="Aldolase class I"/>
    <property type="match status" value="1"/>
</dbReference>
<keyword evidence="7" id="KW-0560">Oxidoreductase</keyword>
<keyword evidence="8 12" id="KW-0503">Monooxygenase</keyword>